<evidence type="ECO:0000259" key="3">
    <source>
        <dbReference type="Pfam" id="PF00294"/>
    </source>
</evidence>
<dbReference type="InterPro" id="IPR002173">
    <property type="entry name" value="Carboh/pur_kinase_PfkB_CS"/>
</dbReference>
<reference evidence="4 5" key="1">
    <citation type="submission" date="2023-04" db="EMBL/GenBank/DDBJ databases">
        <title>Klugiella caeni sp. nov. isolated from the sludge of biochemical tank.</title>
        <authorList>
            <person name="Geng K."/>
        </authorList>
    </citation>
    <scope>NUCLEOTIDE SEQUENCE [LARGE SCALE GENOMIC DNA]</scope>
    <source>
        <strain evidence="4 5">YN-L-19</strain>
    </source>
</reference>
<feature type="domain" description="Carbohydrate kinase PfkB" evidence="3">
    <location>
        <begin position="16"/>
        <end position="314"/>
    </location>
</feature>
<evidence type="ECO:0000313" key="4">
    <source>
        <dbReference type="EMBL" id="MDI2099349.1"/>
    </source>
</evidence>
<dbReference type="PANTHER" id="PTHR10584:SF167">
    <property type="entry name" value="PFKB DOMAIN PROTEIN"/>
    <property type="match status" value="1"/>
</dbReference>
<evidence type="ECO:0000313" key="5">
    <source>
        <dbReference type="Proteomes" id="UP001321506"/>
    </source>
</evidence>
<dbReference type="AlphaFoldDB" id="A0AAW6TAB9"/>
<gene>
    <name evidence="4" type="ORF">QF206_10285</name>
</gene>
<sequence>MTDAGIRGAIDGSQRASIAVFGDVIDDIVVRPLAAIRPDTDTPASIERRAGGSAANVAAWLGSIGAPVRFYGRVGRGDRAHHAALLDEFGVEAELVEDSRLPTGTIVVLLEGEGRRTMLTERGANAVLTTAEVGEWLWGADSVRDRPLPALVHFTAYSVFNDADAVVDYQAFIARCHDAGITVSVDASSAGSLTDFGVERFLDAVAGASVLLPNLDEGRVLTGLDDPLEIVRALGVRFEVVAMTMGREGVVVCAPGLEATHVPVRPVDDGDPIGAGDAFTAAFLDDWLRTADAVSAALAGGRLAARALARTGARP</sequence>
<organism evidence="4 5">
    <name type="scientific">Ruicaihuangia caeni</name>
    <dbReference type="NCBI Taxonomy" id="3042517"/>
    <lineage>
        <taxon>Bacteria</taxon>
        <taxon>Bacillati</taxon>
        <taxon>Actinomycetota</taxon>
        <taxon>Actinomycetes</taxon>
        <taxon>Micrococcales</taxon>
        <taxon>Microbacteriaceae</taxon>
        <taxon>Ruicaihuangia</taxon>
    </lineage>
</organism>
<proteinExistence type="predicted"/>
<keyword evidence="1" id="KW-0808">Transferase</keyword>
<dbReference type="PROSITE" id="PS00584">
    <property type="entry name" value="PFKB_KINASES_2"/>
    <property type="match status" value="1"/>
</dbReference>
<name>A0AAW6TAB9_9MICO</name>
<dbReference type="InterPro" id="IPR011611">
    <property type="entry name" value="PfkB_dom"/>
</dbReference>
<comment type="caution">
    <text evidence="4">The sequence shown here is derived from an EMBL/GenBank/DDBJ whole genome shotgun (WGS) entry which is preliminary data.</text>
</comment>
<dbReference type="Proteomes" id="UP001321506">
    <property type="component" value="Unassembled WGS sequence"/>
</dbReference>
<dbReference type="RefSeq" id="WP_281489137.1">
    <property type="nucleotide sequence ID" value="NZ_JASATX010000004.1"/>
</dbReference>
<keyword evidence="5" id="KW-1185">Reference proteome</keyword>
<accession>A0AAW6TAB9</accession>
<dbReference type="Gene3D" id="3.40.1190.20">
    <property type="match status" value="1"/>
</dbReference>
<evidence type="ECO:0000256" key="2">
    <source>
        <dbReference type="ARBA" id="ARBA00022777"/>
    </source>
</evidence>
<dbReference type="EMBL" id="JASATX010000004">
    <property type="protein sequence ID" value="MDI2099349.1"/>
    <property type="molecule type" value="Genomic_DNA"/>
</dbReference>
<evidence type="ECO:0000256" key="1">
    <source>
        <dbReference type="ARBA" id="ARBA00022679"/>
    </source>
</evidence>
<dbReference type="Pfam" id="PF00294">
    <property type="entry name" value="PfkB"/>
    <property type="match status" value="1"/>
</dbReference>
<dbReference type="InterPro" id="IPR029056">
    <property type="entry name" value="Ribokinase-like"/>
</dbReference>
<dbReference type="SUPFAM" id="SSF53613">
    <property type="entry name" value="Ribokinase-like"/>
    <property type="match status" value="1"/>
</dbReference>
<keyword evidence="2 4" id="KW-0418">Kinase</keyword>
<protein>
    <submittedName>
        <fullName evidence="4">Carbohydrate kinase family protein</fullName>
    </submittedName>
</protein>
<dbReference type="PROSITE" id="PS00583">
    <property type="entry name" value="PFKB_KINASES_1"/>
    <property type="match status" value="1"/>
</dbReference>
<dbReference type="GO" id="GO:0016301">
    <property type="term" value="F:kinase activity"/>
    <property type="evidence" value="ECO:0007669"/>
    <property type="project" value="UniProtKB-KW"/>
</dbReference>
<dbReference type="PANTHER" id="PTHR10584">
    <property type="entry name" value="SUGAR KINASE"/>
    <property type="match status" value="1"/>
</dbReference>